<proteinExistence type="predicted"/>
<evidence type="ECO:0000313" key="1">
    <source>
        <dbReference type="EMBL" id="CAG8462408.1"/>
    </source>
</evidence>
<organism evidence="1 2">
    <name type="scientific">Funneliformis mosseae</name>
    <name type="common">Endomycorrhizal fungus</name>
    <name type="synonym">Glomus mosseae</name>
    <dbReference type="NCBI Taxonomy" id="27381"/>
    <lineage>
        <taxon>Eukaryota</taxon>
        <taxon>Fungi</taxon>
        <taxon>Fungi incertae sedis</taxon>
        <taxon>Mucoromycota</taxon>
        <taxon>Glomeromycotina</taxon>
        <taxon>Glomeromycetes</taxon>
        <taxon>Glomerales</taxon>
        <taxon>Glomeraceae</taxon>
        <taxon>Funneliformis</taxon>
    </lineage>
</organism>
<protein>
    <submittedName>
        <fullName evidence="1">4792_t:CDS:1</fullName>
    </submittedName>
</protein>
<gene>
    <name evidence="1" type="ORF">FMOSSE_LOCUS2107</name>
</gene>
<evidence type="ECO:0000313" key="2">
    <source>
        <dbReference type="Proteomes" id="UP000789375"/>
    </source>
</evidence>
<sequence>IELNDDNDFFDYLEEADEIREYFQIINEDISTEENLNDD</sequence>
<reference evidence="1" key="1">
    <citation type="submission" date="2021-06" db="EMBL/GenBank/DDBJ databases">
        <authorList>
            <person name="Kallberg Y."/>
            <person name="Tangrot J."/>
            <person name="Rosling A."/>
        </authorList>
    </citation>
    <scope>NUCLEOTIDE SEQUENCE</scope>
    <source>
        <strain evidence="1">87-6 pot B 2015</strain>
    </source>
</reference>
<dbReference type="EMBL" id="CAJVPP010000261">
    <property type="protein sequence ID" value="CAG8462408.1"/>
    <property type="molecule type" value="Genomic_DNA"/>
</dbReference>
<keyword evidence="2" id="KW-1185">Reference proteome</keyword>
<dbReference type="AlphaFoldDB" id="A0A9N8YXL9"/>
<accession>A0A9N8YXL9</accession>
<feature type="non-terminal residue" evidence="1">
    <location>
        <position position="1"/>
    </location>
</feature>
<dbReference type="Proteomes" id="UP000789375">
    <property type="component" value="Unassembled WGS sequence"/>
</dbReference>
<comment type="caution">
    <text evidence="1">The sequence shown here is derived from an EMBL/GenBank/DDBJ whole genome shotgun (WGS) entry which is preliminary data.</text>
</comment>
<name>A0A9N8YXL9_FUNMO</name>